<feature type="binding site" evidence="10">
    <location>
        <begin position="179"/>
        <end position="183"/>
    </location>
    <ligand>
        <name>pyridoxal 5'-phosphate</name>
        <dbReference type="ChEBI" id="CHEBI:597326"/>
    </ligand>
</feature>
<evidence type="ECO:0000313" key="14">
    <source>
        <dbReference type="EMBL" id="PWI58745.1"/>
    </source>
</evidence>
<protein>
    <recommendedName>
        <fullName evidence="4 12">Cysteine synthase</fullName>
        <ecNumber evidence="4 12">2.5.1.47</ecNumber>
    </recommendedName>
</protein>
<dbReference type="SUPFAM" id="SSF53686">
    <property type="entry name" value="Tryptophan synthase beta subunit-like PLP-dependent enzymes"/>
    <property type="match status" value="1"/>
</dbReference>
<dbReference type="GO" id="GO:0004124">
    <property type="term" value="F:cysteine synthase activity"/>
    <property type="evidence" value="ECO:0007669"/>
    <property type="project" value="UniProtKB-UniRule"/>
</dbReference>
<dbReference type="Proteomes" id="UP000245380">
    <property type="component" value="Unassembled WGS sequence"/>
</dbReference>
<dbReference type="InterPro" id="IPR005859">
    <property type="entry name" value="CysK"/>
</dbReference>
<dbReference type="InterPro" id="IPR036052">
    <property type="entry name" value="TrpB-like_PALP_sf"/>
</dbReference>
<dbReference type="NCBIfam" id="TIGR01136">
    <property type="entry name" value="cysKM"/>
    <property type="match status" value="1"/>
</dbReference>
<evidence type="ECO:0000256" key="9">
    <source>
        <dbReference type="ARBA" id="ARBA00047931"/>
    </source>
</evidence>
<evidence type="ECO:0000256" key="7">
    <source>
        <dbReference type="ARBA" id="ARBA00022898"/>
    </source>
</evidence>
<dbReference type="InterPro" id="IPR005856">
    <property type="entry name" value="Cys_synth"/>
</dbReference>
<reference evidence="14 15" key="1">
    <citation type="submission" date="2016-11" db="EMBL/GenBank/DDBJ databases">
        <title>Comparative genomics of Acidibacillus ferroxidans species.</title>
        <authorList>
            <person name="Oliveira G."/>
            <person name="Nunes G."/>
            <person name="Oliveira R."/>
            <person name="Araujo F."/>
            <person name="Salim A."/>
            <person name="Scholte L."/>
            <person name="Morais D."/>
            <person name="Nancucheo I."/>
            <person name="Johnson D.B."/>
            <person name="Grail B."/>
            <person name="Bittencourt J."/>
            <person name="Valadares R."/>
        </authorList>
    </citation>
    <scope>NUCLEOTIDE SEQUENCE [LARGE SCALE GENOMIC DNA]</scope>
    <source>
        <strain evidence="14 15">Y002</strain>
    </source>
</reference>
<comment type="pathway">
    <text evidence="2">Amino-acid biosynthesis; L-cysteine biosynthesis; L-cysteine from L-serine: step 2/2.</text>
</comment>
<feature type="binding site" evidence="10">
    <location>
        <position position="267"/>
    </location>
    <ligand>
        <name>pyridoxal 5'-phosphate</name>
        <dbReference type="ChEBI" id="CHEBI:597326"/>
    </ligand>
</feature>
<dbReference type="OrthoDB" id="9808024at2"/>
<dbReference type="InterPro" id="IPR001926">
    <property type="entry name" value="TrpB-like_PALP"/>
</dbReference>
<dbReference type="PANTHER" id="PTHR10314">
    <property type="entry name" value="CYSTATHIONINE BETA-SYNTHASE"/>
    <property type="match status" value="1"/>
</dbReference>
<dbReference type="InterPro" id="IPR001216">
    <property type="entry name" value="P-phosphate_BS"/>
</dbReference>
<evidence type="ECO:0000256" key="5">
    <source>
        <dbReference type="ARBA" id="ARBA00022605"/>
    </source>
</evidence>
<keyword evidence="5 12" id="KW-0028">Amino-acid biosynthesis</keyword>
<dbReference type="InterPro" id="IPR050214">
    <property type="entry name" value="Cys_Synth/Cystath_Beta-Synth"/>
</dbReference>
<feature type="domain" description="Tryptophan synthase beta chain-like PALP" evidence="13">
    <location>
        <begin position="7"/>
        <end position="294"/>
    </location>
</feature>
<evidence type="ECO:0000256" key="3">
    <source>
        <dbReference type="ARBA" id="ARBA00007103"/>
    </source>
</evidence>
<keyword evidence="6 12" id="KW-0808">Transferase</keyword>
<feature type="modified residue" description="N6-(pyridoxal phosphate)lysine" evidence="11">
    <location>
        <position position="44"/>
    </location>
</feature>
<dbReference type="NCBIfam" id="TIGR01139">
    <property type="entry name" value="cysK"/>
    <property type="match status" value="1"/>
</dbReference>
<evidence type="ECO:0000256" key="8">
    <source>
        <dbReference type="ARBA" id="ARBA00023192"/>
    </source>
</evidence>
<evidence type="ECO:0000313" key="15">
    <source>
        <dbReference type="Proteomes" id="UP000245380"/>
    </source>
</evidence>
<accession>A0A2U3DBV4</accession>
<comment type="caution">
    <text evidence="14">The sequence shown here is derived from an EMBL/GenBank/DDBJ whole genome shotgun (WGS) entry which is preliminary data.</text>
</comment>
<evidence type="ECO:0000256" key="6">
    <source>
        <dbReference type="ARBA" id="ARBA00022679"/>
    </source>
</evidence>
<dbReference type="EMBL" id="MPDK01000002">
    <property type="protein sequence ID" value="PWI58745.1"/>
    <property type="molecule type" value="Genomic_DNA"/>
</dbReference>
<dbReference type="PROSITE" id="PS00901">
    <property type="entry name" value="CYS_SYNTHASE"/>
    <property type="match status" value="1"/>
</dbReference>
<keyword evidence="8 12" id="KW-0198">Cysteine biosynthesis</keyword>
<keyword evidence="15" id="KW-1185">Reference proteome</keyword>
<proteinExistence type="inferred from homology"/>
<dbReference type="RefSeq" id="WP_109429337.1">
    <property type="nucleotide sequence ID" value="NZ_MPDK01000002.1"/>
</dbReference>
<sequence length="305" mass="32784">MKVVQSITELIGNTPLMRLKRITDSSTAEILVKLEKFNPGGSVKDRPALRMIEAAEQEGRLRPGMTLIEPTSGNTGIGIAMVAAAKGYHAILVMPDTMTWERIAILKGYGAKVVLTPGNLRMSGAVDKARQLKEEMGDRALLLAQFDNPDNPDAHRHTTALELLEQTERKFDAFVASAGTGGTITGCGEVLKANLPHLKVFVVEPKGSPVLSGGQAGSHKIVGTSPGFIPSILNTKIYDRIFQVSDDEAIAMTKRLAREEALLVGVSAGAVVHTALQVAREFGPDKRVVALCPDTGERYLSMDLF</sequence>
<dbReference type="EC" id="2.5.1.47" evidence="4 12"/>
<name>A0A2U3DBV4_SULT2</name>
<keyword evidence="7 10" id="KW-0663">Pyridoxal phosphate</keyword>
<comment type="similarity">
    <text evidence="3 12">Belongs to the cysteine synthase/cystathionine beta-synthase family.</text>
</comment>
<comment type="catalytic activity">
    <reaction evidence="9 12">
        <text>O-acetyl-L-serine + hydrogen sulfide = L-cysteine + acetate</text>
        <dbReference type="Rhea" id="RHEA:14829"/>
        <dbReference type="ChEBI" id="CHEBI:29919"/>
        <dbReference type="ChEBI" id="CHEBI:30089"/>
        <dbReference type="ChEBI" id="CHEBI:35235"/>
        <dbReference type="ChEBI" id="CHEBI:58340"/>
        <dbReference type="EC" id="2.5.1.47"/>
    </reaction>
</comment>
<dbReference type="FunFam" id="3.40.50.1100:FF:000006">
    <property type="entry name" value="Cysteine synthase"/>
    <property type="match status" value="1"/>
</dbReference>
<dbReference type="CDD" id="cd01561">
    <property type="entry name" value="CBS_like"/>
    <property type="match status" value="1"/>
</dbReference>
<dbReference type="UniPathway" id="UPA00136">
    <property type="reaction ID" value="UER00200"/>
</dbReference>
<organism evidence="14 15">
    <name type="scientific">Sulfoacidibacillus thermotolerans</name>
    <name type="common">Acidibacillus sulfuroxidans</name>
    <dbReference type="NCBI Taxonomy" id="1765684"/>
    <lineage>
        <taxon>Bacteria</taxon>
        <taxon>Bacillati</taxon>
        <taxon>Bacillota</taxon>
        <taxon>Bacilli</taxon>
        <taxon>Bacillales</taxon>
        <taxon>Alicyclobacillaceae</taxon>
        <taxon>Sulfoacidibacillus</taxon>
    </lineage>
</organism>
<dbReference type="GO" id="GO:0006535">
    <property type="term" value="P:cysteine biosynthetic process from serine"/>
    <property type="evidence" value="ECO:0007669"/>
    <property type="project" value="UniProtKB-UniRule"/>
</dbReference>
<evidence type="ECO:0000256" key="11">
    <source>
        <dbReference type="PIRSR" id="PIRSR605856-51"/>
    </source>
</evidence>
<evidence type="ECO:0000256" key="4">
    <source>
        <dbReference type="ARBA" id="ARBA00012681"/>
    </source>
</evidence>
<feature type="binding site" evidence="10">
    <location>
        <position position="74"/>
    </location>
    <ligand>
        <name>pyridoxal 5'-phosphate</name>
        <dbReference type="ChEBI" id="CHEBI:597326"/>
    </ligand>
</feature>
<evidence type="ECO:0000256" key="10">
    <source>
        <dbReference type="PIRSR" id="PIRSR605856-50"/>
    </source>
</evidence>
<dbReference type="AlphaFoldDB" id="A0A2U3DBV4"/>
<evidence type="ECO:0000259" key="13">
    <source>
        <dbReference type="Pfam" id="PF00291"/>
    </source>
</evidence>
<evidence type="ECO:0000256" key="2">
    <source>
        <dbReference type="ARBA" id="ARBA00004962"/>
    </source>
</evidence>
<gene>
    <name evidence="14" type="ORF">BM613_01215</name>
</gene>
<dbReference type="Gene3D" id="3.40.50.1100">
    <property type="match status" value="2"/>
</dbReference>
<comment type="cofactor">
    <cofactor evidence="1 10 12">
        <name>pyridoxal 5'-phosphate</name>
        <dbReference type="ChEBI" id="CHEBI:597326"/>
    </cofactor>
</comment>
<evidence type="ECO:0000256" key="1">
    <source>
        <dbReference type="ARBA" id="ARBA00001933"/>
    </source>
</evidence>
<dbReference type="Pfam" id="PF00291">
    <property type="entry name" value="PALP"/>
    <property type="match status" value="1"/>
</dbReference>
<evidence type="ECO:0000256" key="12">
    <source>
        <dbReference type="RuleBase" id="RU003985"/>
    </source>
</evidence>